<gene>
    <name evidence="9" type="ORF">AAT16_08645</name>
</gene>
<accession>A0ABN4GAG8</accession>
<keyword evidence="5 8" id="KW-0472">Membrane</keyword>
<evidence type="ECO:0000256" key="3">
    <source>
        <dbReference type="ARBA" id="ARBA00022692"/>
    </source>
</evidence>
<evidence type="ECO:0000256" key="1">
    <source>
        <dbReference type="ARBA" id="ARBA00004167"/>
    </source>
</evidence>
<reference evidence="9 10" key="1">
    <citation type="journal article" date="2015" name="Int. J. Syst. Evol. Microbiol.">
        <title>Complete genome sequence of Salinicoccus halodurans H3B36, isolated from the Qaidam Basin in China.</title>
        <authorList>
            <person name="Jiang K."/>
            <person name="Xue Y."/>
            <person name="Ma Y."/>
        </authorList>
    </citation>
    <scope>NUCLEOTIDE SEQUENCE [LARGE SCALE GENOMIC DNA]</scope>
    <source>
        <strain evidence="9 10">H3B36</strain>
    </source>
</reference>
<organism evidence="9 10">
    <name type="scientific">Salinicoccus halodurans</name>
    <dbReference type="NCBI Taxonomy" id="407035"/>
    <lineage>
        <taxon>Bacteria</taxon>
        <taxon>Bacillati</taxon>
        <taxon>Bacillota</taxon>
        <taxon>Bacilli</taxon>
        <taxon>Bacillales</taxon>
        <taxon>Staphylococcaceae</taxon>
        <taxon>Salinicoccus</taxon>
    </lineage>
</organism>
<feature type="coiled-coil region" evidence="6">
    <location>
        <begin position="128"/>
        <end position="155"/>
    </location>
</feature>
<keyword evidence="3 8" id="KW-0812">Transmembrane</keyword>
<evidence type="ECO:0000256" key="7">
    <source>
        <dbReference type="SAM" id="MobiDB-lite"/>
    </source>
</evidence>
<dbReference type="PANTHER" id="PTHR34478:SF2">
    <property type="entry name" value="MEMBRANE PROTEIN"/>
    <property type="match status" value="1"/>
</dbReference>
<proteinExistence type="inferred from homology"/>
<reference evidence="10" key="2">
    <citation type="submission" date="2015-04" db="EMBL/GenBank/DDBJ databases">
        <title>Complete genome sequence of Salinicoccus halodurans strain H3B36, isolated from the Qaidam basin of China.</title>
        <authorList>
            <person name="Ma Y."/>
            <person name="Jiang K."/>
            <person name="Xue Y."/>
        </authorList>
    </citation>
    <scope>NUCLEOTIDE SEQUENCE [LARGE SCALE GENOMIC DNA]</scope>
    <source>
        <strain evidence="10">H3B36</strain>
    </source>
</reference>
<dbReference type="SUPFAM" id="SSF140478">
    <property type="entry name" value="LemA-like"/>
    <property type="match status" value="1"/>
</dbReference>
<dbReference type="Pfam" id="PF04011">
    <property type="entry name" value="LemA"/>
    <property type="match status" value="1"/>
</dbReference>
<keyword evidence="4 8" id="KW-1133">Transmembrane helix</keyword>
<evidence type="ECO:0000313" key="9">
    <source>
        <dbReference type="EMBL" id="AKG74293.1"/>
    </source>
</evidence>
<evidence type="ECO:0000256" key="4">
    <source>
        <dbReference type="ARBA" id="ARBA00022989"/>
    </source>
</evidence>
<evidence type="ECO:0000256" key="8">
    <source>
        <dbReference type="SAM" id="Phobius"/>
    </source>
</evidence>
<feature type="region of interest" description="Disordered" evidence="7">
    <location>
        <begin position="182"/>
        <end position="203"/>
    </location>
</feature>
<keyword evidence="10" id="KW-1185">Reference proteome</keyword>
<feature type="transmembrane region" description="Helical" evidence="8">
    <location>
        <begin position="12"/>
        <end position="30"/>
    </location>
</feature>
<comment type="subcellular location">
    <subcellularLocation>
        <location evidence="1">Membrane</location>
        <topology evidence="1">Single-pass membrane protein</topology>
    </subcellularLocation>
</comment>
<dbReference type="Proteomes" id="UP000034029">
    <property type="component" value="Chromosome"/>
</dbReference>
<name>A0ABN4GAG8_9STAP</name>
<sequence>MKIGENIMKKYFIPVGIIVGLFVIAALIFAPKYNQFVNLDEEVNKQESQIETQLQRRGDLIPNLVNTVQGYASHEEEVFTDIADARSRLSGAGNVEEMAEANNEMTSALSRLLAISENYPDLKADKQFTGLRDELAGAENRIAVARQDYNDAVSEYNRNTRTFPGNIIAGLFGFSEKEYFEADDSSREVPGVEFNTEQDDSGE</sequence>
<evidence type="ECO:0000313" key="10">
    <source>
        <dbReference type="Proteomes" id="UP000034029"/>
    </source>
</evidence>
<protein>
    <submittedName>
        <fullName evidence="9">LemA family protein</fullName>
    </submittedName>
</protein>
<dbReference type="PANTHER" id="PTHR34478">
    <property type="entry name" value="PROTEIN LEMA"/>
    <property type="match status" value="1"/>
</dbReference>
<evidence type="ECO:0000256" key="6">
    <source>
        <dbReference type="SAM" id="Coils"/>
    </source>
</evidence>
<dbReference type="Gene3D" id="1.20.1440.20">
    <property type="entry name" value="LemA-like domain"/>
    <property type="match status" value="1"/>
</dbReference>
<evidence type="ECO:0000256" key="5">
    <source>
        <dbReference type="ARBA" id="ARBA00023136"/>
    </source>
</evidence>
<dbReference type="EMBL" id="CP011366">
    <property type="protein sequence ID" value="AKG74293.1"/>
    <property type="molecule type" value="Genomic_DNA"/>
</dbReference>
<evidence type="ECO:0000256" key="2">
    <source>
        <dbReference type="ARBA" id="ARBA00008854"/>
    </source>
</evidence>
<dbReference type="InterPro" id="IPR007156">
    <property type="entry name" value="MamQ_LemA"/>
</dbReference>
<dbReference type="InterPro" id="IPR023353">
    <property type="entry name" value="LemA-like_dom_sf"/>
</dbReference>
<comment type="similarity">
    <text evidence="2">Belongs to the LemA family.</text>
</comment>
<keyword evidence="6" id="KW-0175">Coiled coil</keyword>